<evidence type="ECO:0000313" key="8">
    <source>
        <dbReference type="EMBL" id="KAJ4258120.1"/>
    </source>
</evidence>
<accession>A0A9W8RZ57</accession>
<dbReference type="GO" id="GO:0046872">
    <property type="term" value="F:metal ion binding"/>
    <property type="evidence" value="ECO:0007669"/>
    <property type="project" value="UniProtKB-KW"/>
</dbReference>
<dbReference type="OrthoDB" id="416217at2759"/>
<dbReference type="PANTHER" id="PTHR36206">
    <property type="entry name" value="ASPERCRYPTIN BIOSYNTHESIS CLUSTER-SPECIFIC TRANSCRIPTION REGULATOR ATNN-RELATED"/>
    <property type="match status" value="1"/>
</dbReference>
<keyword evidence="6" id="KW-0539">Nucleus</keyword>
<keyword evidence="5" id="KW-0804">Transcription</keyword>
<dbReference type="Proteomes" id="UP001152049">
    <property type="component" value="Unassembled WGS sequence"/>
</dbReference>
<evidence type="ECO:0000256" key="6">
    <source>
        <dbReference type="ARBA" id="ARBA00023242"/>
    </source>
</evidence>
<feature type="compositionally biased region" description="Low complexity" evidence="7">
    <location>
        <begin position="1"/>
        <end position="17"/>
    </location>
</feature>
<name>A0A9W8RZ57_9HYPO</name>
<keyword evidence="4" id="KW-0238">DNA-binding</keyword>
<comment type="caution">
    <text evidence="8">The sequence shown here is derived from an EMBL/GenBank/DDBJ whole genome shotgun (WGS) entry which is preliminary data.</text>
</comment>
<reference evidence="8" key="1">
    <citation type="submission" date="2022-09" db="EMBL/GenBank/DDBJ databases">
        <title>Fusarium specimens isolated from Avocado Roots.</title>
        <authorList>
            <person name="Stajich J."/>
            <person name="Roper C."/>
            <person name="Heimlech-Rivalta G."/>
        </authorList>
    </citation>
    <scope>NUCLEOTIDE SEQUENCE</scope>
    <source>
        <strain evidence="8">CF00136</strain>
    </source>
</reference>
<evidence type="ECO:0000256" key="1">
    <source>
        <dbReference type="ARBA" id="ARBA00022723"/>
    </source>
</evidence>
<feature type="region of interest" description="Disordered" evidence="7">
    <location>
        <begin position="1"/>
        <end position="37"/>
    </location>
</feature>
<keyword evidence="3" id="KW-0805">Transcription regulation</keyword>
<evidence type="ECO:0000256" key="4">
    <source>
        <dbReference type="ARBA" id="ARBA00023125"/>
    </source>
</evidence>
<dbReference type="InterPro" id="IPR052360">
    <property type="entry name" value="Transcr_Regulatory_Proteins"/>
</dbReference>
<evidence type="ECO:0008006" key="10">
    <source>
        <dbReference type="Google" id="ProtNLM"/>
    </source>
</evidence>
<keyword evidence="9" id="KW-1185">Reference proteome</keyword>
<protein>
    <recommendedName>
        <fullName evidence="10">Zn(2)-C6 fungal-type domain-containing protein</fullName>
    </recommendedName>
</protein>
<evidence type="ECO:0000256" key="7">
    <source>
        <dbReference type="SAM" id="MobiDB-lite"/>
    </source>
</evidence>
<organism evidence="8 9">
    <name type="scientific">Fusarium torreyae</name>
    <dbReference type="NCBI Taxonomy" id="1237075"/>
    <lineage>
        <taxon>Eukaryota</taxon>
        <taxon>Fungi</taxon>
        <taxon>Dikarya</taxon>
        <taxon>Ascomycota</taxon>
        <taxon>Pezizomycotina</taxon>
        <taxon>Sordariomycetes</taxon>
        <taxon>Hypocreomycetidae</taxon>
        <taxon>Hypocreales</taxon>
        <taxon>Nectriaceae</taxon>
        <taxon>Fusarium</taxon>
    </lineage>
</organism>
<dbReference type="GO" id="GO:0003677">
    <property type="term" value="F:DNA binding"/>
    <property type="evidence" value="ECO:0007669"/>
    <property type="project" value="UniProtKB-KW"/>
</dbReference>
<evidence type="ECO:0000313" key="9">
    <source>
        <dbReference type="Proteomes" id="UP001152049"/>
    </source>
</evidence>
<dbReference type="EMBL" id="JAOQAZ010000016">
    <property type="protein sequence ID" value="KAJ4258120.1"/>
    <property type="molecule type" value="Genomic_DNA"/>
</dbReference>
<feature type="compositionally biased region" description="Polar residues" evidence="7">
    <location>
        <begin position="18"/>
        <end position="34"/>
    </location>
</feature>
<sequence>MERPDSSSPDDVQSTSSHPSHTDSASNTQTTTPDDNVVALAKRPKTKTLKTRTGCKQCNQSVTFNTSTQTNTTPPTDLRILTKPNYISCLFKDQTQWNMFFAFVFTSEQHGVLPVNTLAALTPQVAHQDSVVREICCAVGAASIAFTRLNTDPKADEQAYELSLIYYSRALRAVQAATLTPRGLQSVALVAILFVTYDMLRGDMETAYVHFEHGRRIMESYFAQRCEEQGVSLAAVTLDSYETAMLEMLQRLTTYPWTLKLGIAGARVEHRVEKRCSGRHRHSIDDMPSSFLDLAQALKWWDVVQHHLSHHSLNDDEVSAETWEEALSILKRWHNTFAMLYWNAQQHREKNQNYYISASILEALYLESLSSLHRQHAADSTVLPDARPVYRNIVHTVRVMRDQARATPGGAYVMDTLIMHPLAVVLFKCRDADVRQMVRELLEETVDISELAVALLAMMDAKEGSQARGKMRNMERALGWHLTSCGCGPGVI</sequence>
<dbReference type="PANTHER" id="PTHR36206:SF12">
    <property type="entry name" value="ASPERCRYPTIN BIOSYNTHESIS CLUSTER-SPECIFIC TRANSCRIPTION REGULATOR ATNN-RELATED"/>
    <property type="match status" value="1"/>
</dbReference>
<evidence type="ECO:0000256" key="2">
    <source>
        <dbReference type="ARBA" id="ARBA00022833"/>
    </source>
</evidence>
<evidence type="ECO:0000256" key="3">
    <source>
        <dbReference type="ARBA" id="ARBA00023015"/>
    </source>
</evidence>
<keyword evidence="2" id="KW-0862">Zinc</keyword>
<dbReference type="Pfam" id="PF11951">
    <property type="entry name" value="Fungal_trans_2"/>
    <property type="match status" value="1"/>
</dbReference>
<evidence type="ECO:0000256" key="5">
    <source>
        <dbReference type="ARBA" id="ARBA00023163"/>
    </source>
</evidence>
<gene>
    <name evidence="8" type="ORF">NW762_008261</name>
</gene>
<dbReference type="AlphaFoldDB" id="A0A9W8RZ57"/>
<keyword evidence="1" id="KW-0479">Metal-binding</keyword>
<dbReference type="InterPro" id="IPR021858">
    <property type="entry name" value="Fun_TF"/>
</dbReference>
<proteinExistence type="predicted"/>